<dbReference type="EMBL" id="BAABME010002656">
    <property type="protein sequence ID" value="GAA0155584.1"/>
    <property type="molecule type" value="Genomic_DNA"/>
</dbReference>
<dbReference type="GO" id="GO:0009507">
    <property type="term" value="C:chloroplast"/>
    <property type="evidence" value="ECO:0007669"/>
    <property type="project" value="TreeGrafter"/>
</dbReference>
<dbReference type="PROSITE" id="PS00636">
    <property type="entry name" value="DNAJ_1"/>
    <property type="match status" value="1"/>
</dbReference>
<dbReference type="InterPro" id="IPR036869">
    <property type="entry name" value="J_dom_sf"/>
</dbReference>
<dbReference type="SUPFAM" id="SSF46565">
    <property type="entry name" value="Chaperone J-domain"/>
    <property type="match status" value="1"/>
</dbReference>
<evidence type="ECO:0000256" key="1">
    <source>
        <dbReference type="SAM" id="MobiDB-lite"/>
    </source>
</evidence>
<sequence>MLPSPEKWVRVSRGRNQESIQSKGSSISHIHTDVHPNSIKEETTRRFIELREAYETLSDPLSRKLYYNELASSSFGWSNNGRVKMEKNVTSYSRDVWERQLAGLRRRSSLRMERRNGDNECM</sequence>
<dbReference type="InterPro" id="IPR053232">
    <property type="entry name" value="DnaJ_C/III_chloroplastic"/>
</dbReference>
<comment type="caution">
    <text evidence="2">The sequence shown here is derived from an EMBL/GenBank/DDBJ whole genome shotgun (WGS) entry which is preliminary data.</text>
</comment>
<dbReference type="Gene3D" id="1.10.287.110">
    <property type="entry name" value="DnaJ domain"/>
    <property type="match status" value="1"/>
</dbReference>
<dbReference type="InterPro" id="IPR018253">
    <property type="entry name" value="DnaJ_domain_CS"/>
</dbReference>
<dbReference type="InterPro" id="IPR001623">
    <property type="entry name" value="DnaJ_domain"/>
</dbReference>
<feature type="compositionally biased region" description="Polar residues" evidence="1">
    <location>
        <begin position="17"/>
        <end position="29"/>
    </location>
</feature>
<protein>
    <recommendedName>
        <fullName evidence="4">J domain-containing protein</fullName>
    </recommendedName>
</protein>
<dbReference type="PANTHER" id="PTHR45090">
    <property type="entry name" value="CHAPERONE PROTEIN DNAJ 20 CHLOROPLASTIC"/>
    <property type="match status" value="1"/>
</dbReference>
<organism evidence="2 3">
    <name type="scientific">Lithospermum erythrorhizon</name>
    <name type="common">Purple gromwell</name>
    <name type="synonym">Lithospermum officinale var. erythrorhizon</name>
    <dbReference type="NCBI Taxonomy" id="34254"/>
    <lineage>
        <taxon>Eukaryota</taxon>
        <taxon>Viridiplantae</taxon>
        <taxon>Streptophyta</taxon>
        <taxon>Embryophyta</taxon>
        <taxon>Tracheophyta</taxon>
        <taxon>Spermatophyta</taxon>
        <taxon>Magnoliopsida</taxon>
        <taxon>eudicotyledons</taxon>
        <taxon>Gunneridae</taxon>
        <taxon>Pentapetalae</taxon>
        <taxon>asterids</taxon>
        <taxon>lamiids</taxon>
        <taxon>Boraginales</taxon>
        <taxon>Boraginaceae</taxon>
        <taxon>Boraginoideae</taxon>
        <taxon>Lithospermeae</taxon>
        <taxon>Lithospermum</taxon>
    </lineage>
</organism>
<proteinExistence type="predicted"/>
<accession>A0AAV3PUW3</accession>
<dbReference type="AlphaFoldDB" id="A0AAV3PUW3"/>
<dbReference type="PANTHER" id="PTHR45090:SF3">
    <property type="entry name" value="OS09G0368800 PROTEIN"/>
    <property type="match status" value="1"/>
</dbReference>
<keyword evidence="3" id="KW-1185">Reference proteome</keyword>
<evidence type="ECO:0000313" key="2">
    <source>
        <dbReference type="EMBL" id="GAA0155584.1"/>
    </source>
</evidence>
<dbReference type="CDD" id="cd06257">
    <property type="entry name" value="DnaJ"/>
    <property type="match status" value="1"/>
</dbReference>
<reference evidence="2 3" key="1">
    <citation type="submission" date="2024-01" db="EMBL/GenBank/DDBJ databases">
        <title>The complete chloroplast genome sequence of Lithospermum erythrorhizon: insights into the phylogenetic relationship among Boraginaceae species and the maternal lineages of purple gromwells.</title>
        <authorList>
            <person name="Okada T."/>
            <person name="Watanabe K."/>
        </authorList>
    </citation>
    <scope>NUCLEOTIDE SEQUENCE [LARGE SCALE GENOMIC DNA]</scope>
</reference>
<evidence type="ECO:0008006" key="4">
    <source>
        <dbReference type="Google" id="ProtNLM"/>
    </source>
</evidence>
<name>A0AAV3PUW3_LITER</name>
<dbReference type="Proteomes" id="UP001454036">
    <property type="component" value="Unassembled WGS sequence"/>
</dbReference>
<gene>
    <name evidence="2" type="ORF">LIER_13281</name>
</gene>
<evidence type="ECO:0000313" key="3">
    <source>
        <dbReference type="Proteomes" id="UP001454036"/>
    </source>
</evidence>
<feature type="region of interest" description="Disordered" evidence="1">
    <location>
        <begin position="1"/>
        <end position="36"/>
    </location>
</feature>